<dbReference type="EC" id="3.1.1.61" evidence="2"/>
<dbReference type="InterPro" id="IPR000673">
    <property type="entry name" value="Sig_transdc_resp-reg_Me-estase"/>
</dbReference>
<keyword evidence="4" id="KW-0145">Chemotaxis</keyword>
<proteinExistence type="predicted"/>
<comment type="caution">
    <text evidence="6">The sequence shown here is derived from an EMBL/GenBank/DDBJ whole genome shotgun (WGS) entry which is preliminary data.</text>
</comment>
<protein>
    <recommendedName>
        <fullName evidence="2">protein-glutamate methylesterase</fullName>
        <ecNumber evidence="2">3.1.1.61</ecNumber>
    </recommendedName>
</protein>
<sequence>MVPAMIAISTDFLAEPELEGFLRLAKMLESRAFLFGTDGRGPATGLVGANLPCLAVRSGDTIHDLIVRMADPRLHLSAAEGDLRIPELILIGASTGGVAAIETVLKSFPADCPPTLVVQHIRDGFVPGLVRRLDNACRPHVVAAVDGARLTRGTVYFAAEPTHHLTVAGRPGALRCALVAAPPCHGHRPAVDPLFDSAVACGDRVAAALLTGMGTDGALGLGSLHQAGAHTIAQDRDSSVVWGMPRAAIESGAAGDVLPIDRIGGALLAARPRRTADLHLRRVVQ</sequence>
<dbReference type="SUPFAM" id="SSF52738">
    <property type="entry name" value="Methylesterase CheB, C-terminal domain"/>
    <property type="match status" value="1"/>
</dbReference>
<reference evidence="7" key="1">
    <citation type="submission" date="2020-01" db="EMBL/GenBank/DDBJ databases">
        <title>Sphingomonas sp. strain CSW-10.</title>
        <authorList>
            <person name="Chen W.-M."/>
        </authorList>
    </citation>
    <scope>NUCLEOTIDE SEQUENCE [LARGE SCALE GENOMIC DNA]</scope>
    <source>
        <strain evidence="7">CCP-1</strain>
    </source>
</reference>
<keyword evidence="1 4" id="KW-0378">Hydrolase</keyword>
<dbReference type="PANTHER" id="PTHR42872">
    <property type="entry name" value="PROTEIN-GLUTAMATE METHYLESTERASE/PROTEIN-GLUTAMINE GLUTAMINASE"/>
    <property type="match status" value="1"/>
</dbReference>
<dbReference type="CDD" id="cd16432">
    <property type="entry name" value="CheB_Rec"/>
    <property type="match status" value="1"/>
</dbReference>
<name>A0ABW9YC30_9RHOB</name>
<feature type="active site" evidence="4">
    <location>
        <position position="120"/>
    </location>
</feature>
<keyword evidence="7" id="KW-1185">Reference proteome</keyword>
<evidence type="ECO:0000256" key="2">
    <source>
        <dbReference type="ARBA" id="ARBA00039140"/>
    </source>
</evidence>
<dbReference type="PANTHER" id="PTHR42872:SF6">
    <property type="entry name" value="PROTEIN-GLUTAMATE METHYLESTERASE_PROTEIN-GLUTAMINE GLUTAMINASE"/>
    <property type="match status" value="1"/>
</dbReference>
<comment type="catalytic activity">
    <reaction evidence="3">
        <text>[protein]-L-glutamate 5-O-methyl ester + H2O = L-glutamyl-[protein] + methanol + H(+)</text>
        <dbReference type="Rhea" id="RHEA:23236"/>
        <dbReference type="Rhea" id="RHEA-COMP:10208"/>
        <dbReference type="Rhea" id="RHEA-COMP:10311"/>
        <dbReference type="ChEBI" id="CHEBI:15377"/>
        <dbReference type="ChEBI" id="CHEBI:15378"/>
        <dbReference type="ChEBI" id="CHEBI:17790"/>
        <dbReference type="ChEBI" id="CHEBI:29973"/>
        <dbReference type="ChEBI" id="CHEBI:82795"/>
        <dbReference type="EC" id="3.1.1.61"/>
    </reaction>
</comment>
<gene>
    <name evidence="6" type="ORF">GU920_18455</name>
</gene>
<evidence type="ECO:0000313" key="6">
    <source>
        <dbReference type="EMBL" id="NBE09529.1"/>
    </source>
</evidence>
<dbReference type="Proteomes" id="UP001517376">
    <property type="component" value="Unassembled WGS sequence"/>
</dbReference>
<feature type="active site" evidence="4">
    <location>
        <position position="94"/>
    </location>
</feature>
<dbReference type="Gene3D" id="3.40.50.180">
    <property type="entry name" value="Methylesterase CheB, C-terminal domain"/>
    <property type="match status" value="1"/>
</dbReference>
<evidence type="ECO:0000313" key="7">
    <source>
        <dbReference type="Proteomes" id="UP001517376"/>
    </source>
</evidence>
<feature type="active site" evidence="4">
    <location>
        <position position="216"/>
    </location>
</feature>
<dbReference type="Pfam" id="PF01339">
    <property type="entry name" value="CheB_methylest"/>
    <property type="match status" value="1"/>
</dbReference>
<organism evidence="6 7">
    <name type="scientific">Paragemmobacter ruber</name>
    <dbReference type="NCBI Taxonomy" id="1985673"/>
    <lineage>
        <taxon>Bacteria</taxon>
        <taxon>Pseudomonadati</taxon>
        <taxon>Pseudomonadota</taxon>
        <taxon>Alphaproteobacteria</taxon>
        <taxon>Rhodobacterales</taxon>
        <taxon>Paracoccaceae</taxon>
        <taxon>Paragemmobacter</taxon>
    </lineage>
</organism>
<evidence type="ECO:0000256" key="1">
    <source>
        <dbReference type="ARBA" id="ARBA00022801"/>
    </source>
</evidence>
<feature type="domain" description="CheB-type methylesterase" evidence="5">
    <location>
        <begin position="82"/>
        <end position="269"/>
    </location>
</feature>
<dbReference type="PROSITE" id="PS50122">
    <property type="entry name" value="CHEB"/>
    <property type="match status" value="1"/>
</dbReference>
<dbReference type="InterPro" id="IPR035909">
    <property type="entry name" value="CheB_C"/>
</dbReference>
<evidence type="ECO:0000256" key="4">
    <source>
        <dbReference type="PROSITE-ProRule" id="PRU00050"/>
    </source>
</evidence>
<dbReference type="EMBL" id="JAAATW010000006">
    <property type="protein sequence ID" value="NBE09529.1"/>
    <property type="molecule type" value="Genomic_DNA"/>
</dbReference>
<evidence type="ECO:0000256" key="3">
    <source>
        <dbReference type="ARBA" id="ARBA00048267"/>
    </source>
</evidence>
<accession>A0ABW9YC30</accession>
<evidence type="ECO:0000259" key="5">
    <source>
        <dbReference type="PROSITE" id="PS50122"/>
    </source>
</evidence>